<dbReference type="SMART" id="SM01119">
    <property type="entry name" value="D-ser_dehydrat"/>
    <property type="match status" value="1"/>
</dbReference>
<reference evidence="4 5" key="1">
    <citation type="submission" date="2019-06" db="EMBL/GenBank/DDBJ databases">
        <title>New taxonomy in bacterial strain CC-CFT640, isolated from vineyard.</title>
        <authorList>
            <person name="Lin S.-Y."/>
            <person name="Tsai C.-F."/>
            <person name="Young C.-C."/>
        </authorList>
    </citation>
    <scope>NUCLEOTIDE SEQUENCE [LARGE SCALE GENOMIC DNA]</scope>
    <source>
        <strain evidence="4 5">CC-CFT640</strain>
    </source>
</reference>
<keyword evidence="5" id="KW-1185">Reference proteome</keyword>
<dbReference type="EMBL" id="VDUZ01000096">
    <property type="protein sequence ID" value="TXL69201.1"/>
    <property type="molecule type" value="Genomic_DNA"/>
</dbReference>
<dbReference type="Gene3D" id="3.20.20.10">
    <property type="entry name" value="Alanine racemase"/>
    <property type="match status" value="1"/>
</dbReference>
<dbReference type="InterPro" id="IPR029066">
    <property type="entry name" value="PLP-binding_barrel"/>
</dbReference>
<evidence type="ECO:0000256" key="1">
    <source>
        <dbReference type="ARBA" id="ARBA00005323"/>
    </source>
</evidence>
<dbReference type="OrthoDB" id="9772497at2"/>
<evidence type="ECO:0000313" key="5">
    <source>
        <dbReference type="Proteomes" id="UP000321638"/>
    </source>
</evidence>
<gene>
    <name evidence="4" type="ORF">FHP25_40030</name>
</gene>
<dbReference type="CDD" id="cd06819">
    <property type="entry name" value="PLPDE_III_LS_D-TA"/>
    <property type="match status" value="1"/>
</dbReference>
<keyword evidence="2" id="KW-0456">Lyase</keyword>
<evidence type="ECO:0000256" key="2">
    <source>
        <dbReference type="ARBA" id="ARBA00023239"/>
    </source>
</evidence>
<comment type="similarity">
    <text evidence="1">Belongs to the DSD1 family.</text>
</comment>
<sequence>MLERNIAAMAAFARAHGIALRPHSKTHKSPDIARRQIAAGALGNCCAKLGEAEVMAEAGIGGLLITSPVVSAPAIERLMALLARSPDLMVTADHPDNVAALARAAAAAGRSLSVVVDIDPGMHRTGVASPEAALALARQVAAAPALRYAGVQFYCGRHQHIEAFAQRRDEITERTAYLKGIVEALTADGLKPAIVTGGGTGTHAIDAALGVFSELQVGSYVFMDHQYNVCDLRGDGRAPFEQALQIDARVVSASTPGMATIDSGLKSMATEAGAPPILSGVPDGTTFRFAGDEHARITFPDGVSGPGIDAVVTLTPPHCDPTVNLYDAYHVVKGHTLVDIWPIAGRGRSR</sequence>
<evidence type="ECO:0000313" key="4">
    <source>
        <dbReference type="EMBL" id="TXL69201.1"/>
    </source>
</evidence>
<dbReference type="Pfam" id="PF01168">
    <property type="entry name" value="Ala_racemase_N"/>
    <property type="match status" value="1"/>
</dbReference>
<accession>A0A5C8P659</accession>
<protein>
    <submittedName>
        <fullName evidence="4">DSD1 family PLP-dependent enzyme</fullName>
    </submittedName>
</protein>
<name>A0A5C8P659_9HYPH</name>
<dbReference type="PANTHER" id="PTHR28004">
    <property type="entry name" value="ZGC:162816-RELATED"/>
    <property type="match status" value="1"/>
</dbReference>
<feature type="domain" description="D-serine dehydratase-like" evidence="3">
    <location>
        <begin position="243"/>
        <end position="333"/>
    </location>
</feature>
<dbReference type="AlphaFoldDB" id="A0A5C8P659"/>
<proteinExistence type="inferred from homology"/>
<dbReference type="GO" id="GO:0036088">
    <property type="term" value="P:D-serine catabolic process"/>
    <property type="evidence" value="ECO:0007669"/>
    <property type="project" value="TreeGrafter"/>
</dbReference>
<dbReference type="Proteomes" id="UP000321638">
    <property type="component" value="Unassembled WGS sequence"/>
</dbReference>
<dbReference type="InterPro" id="IPR042208">
    <property type="entry name" value="D-ser_dehydrat-like_sf"/>
</dbReference>
<dbReference type="Pfam" id="PF14031">
    <property type="entry name" value="D-ser_dehydrat"/>
    <property type="match status" value="1"/>
</dbReference>
<dbReference type="Gene3D" id="2.40.37.20">
    <property type="entry name" value="D-serine dehydratase-like domain"/>
    <property type="match status" value="1"/>
</dbReference>
<dbReference type="PANTHER" id="PTHR28004:SF2">
    <property type="entry name" value="D-SERINE DEHYDRATASE"/>
    <property type="match status" value="1"/>
</dbReference>
<organism evidence="4 5">
    <name type="scientific">Vineibacter terrae</name>
    <dbReference type="NCBI Taxonomy" id="2586908"/>
    <lineage>
        <taxon>Bacteria</taxon>
        <taxon>Pseudomonadati</taxon>
        <taxon>Pseudomonadota</taxon>
        <taxon>Alphaproteobacteria</taxon>
        <taxon>Hyphomicrobiales</taxon>
        <taxon>Vineibacter</taxon>
    </lineage>
</organism>
<evidence type="ECO:0000259" key="3">
    <source>
        <dbReference type="SMART" id="SM01119"/>
    </source>
</evidence>
<dbReference type="InterPro" id="IPR051466">
    <property type="entry name" value="D-amino_acid_metab_enzyme"/>
</dbReference>
<comment type="caution">
    <text evidence="4">The sequence shown here is derived from an EMBL/GenBank/DDBJ whole genome shotgun (WGS) entry which is preliminary data.</text>
</comment>
<dbReference type="GO" id="GO:0008721">
    <property type="term" value="F:D-serine ammonia-lyase activity"/>
    <property type="evidence" value="ECO:0007669"/>
    <property type="project" value="TreeGrafter"/>
</dbReference>
<dbReference type="SUPFAM" id="SSF51419">
    <property type="entry name" value="PLP-binding barrel"/>
    <property type="match status" value="1"/>
</dbReference>
<dbReference type="InterPro" id="IPR001608">
    <property type="entry name" value="Ala_racemase_N"/>
</dbReference>
<dbReference type="InterPro" id="IPR026956">
    <property type="entry name" value="D-ser_dehydrat-like_dom"/>
</dbReference>